<dbReference type="PANTHER" id="PTHR43065">
    <property type="entry name" value="SENSOR HISTIDINE KINASE"/>
    <property type="match status" value="1"/>
</dbReference>
<evidence type="ECO:0000313" key="15">
    <source>
        <dbReference type="Proteomes" id="UP000192343"/>
    </source>
</evidence>
<dbReference type="CDD" id="cd00082">
    <property type="entry name" value="HisKA"/>
    <property type="match status" value="1"/>
</dbReference>
<dbReference type="InterPro" id="IPR003661">
    <property type="entry name" value="HisK_dim/P_dom"/>
</dbReference>
<dbReference type="InterPro" id="IPR003660">
    <property type="entry name" value="HAMP_dom"/>
</dbReference>
<protein>
    <recommendedName>
        <fullName evidence="3">histidine kinase</fullName>
        <ecNumber evidence="3">2.7.13.3</ecNumber>
    </recommendedName>
</protein>
<evidence type="ECO:0000256" key="2">
    <source>
        <dbReference type="ARBA" id="ARBA00004370"/>
    </source>
</evidence>
<dbReference type="GO" id="GO:0000155">
    <property type="term" value="F:phosphorelay sensor kinase activity"/>
    <property type="evidence" value="ECO:0007669"/>
    <property type="project" value="InterPro"/>
</dbReference>
<dbReference type="Gene3D" id="3.30.450.20">
    <property type="entry name" value="PAS domain"/>
    <property type="match status" value="1"/>
</dbReference>
<feature type="transmembrane region" description="Helical" evidence="10">
    <location>
        <begin position="16"/>
        <end position="39"/>
    </location>
</feature>
<dbReference type="EMBL" id="MWQY01000009">
    <property type="protein sequence ID" value="ORC35455.1"/>
    <property type="molecule type" value="Genomic_DNA"/>
</dbReference>
<dbReference type="AlphaFoldDB" id="A0A1Y1RZI5"/>
<feature type="domain" description="HAMP" evidence="13">
    <location>
        <begin position="295"/>
        <end position="347"/>
    </location>
</feature>
<sequence length="697" mass="77561">MIPFIKRGKVKISTKVALSFIAIVLFQGILTQIGMYMLISRSTIDSFRGQMSIAIENIDSFMMQVQDDLNNKVSLLSGQKNVIEYAEFRLRNLLRRELSLFNRALDLNGIFVFVDAGNLLAVDESTEKPPDDALIGIVARAYKQGLQSFLHDDGTGMYLWSVAQIVREEQVIGMIGARIALDYQFMDRLQRNSNSIAYVQFPARAVHAFTLSNGEWSRMLRRANTMTTRDVISVGDYLLGVSTIESLGTPHGRLLCLLDMGESRKNIRDYNRLAIFLTVLVLAIALMLSILFYRQSFLQPYTALQEGVARIGNGDFSYPIQQTSGDEFGDLVESVNRMRINLQNRDRELTALANYNELILNNVRSGIITVGHDGLINACNAAASSMVHMDGESGLPLDLEMAVLPQEVKDLIRQGIHQGEYVTLKECRLIYDGREEILNVSTSPFSDGAGEELGVIAVISDITQIKKLEEQLLVSQRLAAIGEMVAGVAHQIRNPLAIMKVSAEILRDNFGKEQLKHAEQYKELTRLLVSEIDSLNYIIQNFLDFARPLQINRAKCSIEDIVRSALSLLPLDKYPGVAVKVDIDSGIPLRNLDKDLMEQVVRNLVQNALEASEEGVVLIKVGSSDETLKISISDQGCGMDQETLRNIFNPFFTMKNKGTGLGLSIVHRIVQEHNGSIYVDSTPGTGSTFTVVLQDLT</sequence>
<dbReference type="InterPro" id="IPR035965">
    <property type="entry name" value="PAS-like_dom_sf"/>
</dbReference>
<dbReference type="Proteomes" id="UP000192343">
    <property type="component" value="Unassembled WGS sequence"/>
</dbReference>
<dbReference type="SUPFAM" id="SSF47384">
    <property type="entry name" value="Homodimeric domain of signal transducing histidine kinase"/>
    <property type="match status" value="1"/>
</dbReference>
<dbReference type="EC" id="2.7.13.3" evidence="3"/>
<dbReference type="Pfam" id="PF00989">
    <property type="entry name" value="PAS"/>
    <property type="match status" value="1"/>
</dbReference>
<dbReference type="PANTHER" id="PTHR43065:SF10">
    <property type="entry name" value="PEROXIDE STRESS-ACTIVATED HISTIDINE KINASE MAK3"/>
    <property type="match status" value="1"/>
</dbReference>
<dbReference type="InterPro" id="IPR000014">
    <property type="entry name" value="PAS"/>
</dbReference>
<dbReference type="InterPro" id="IPR004358">
    <property type="entry name" value="Sig_transdc_His_kin-like_C"/>
</dbReference>
<evidence type="ECO:0000256" key="7">
    <source>
        <dbReference type="ARBA" id="ARBA00022777"/>
    </source>
</evidence>
<dbReference type="OrthoDB" id="6192248at2"/>
<feature type="domain" description="PAC" evidence="12">
    <location>
        <begin position="417"/>
        <end position="474"/>
    </location>
</feature>
<dbReference type="GO" id="GO:0005524">
    <property type="term" value="F:ATP binding"/>
    <property type="evidence" value="ECO:0007669"/>
    <property type="project" value="UniProtKB-KW"/>
</dbReference>
<dbReference type="NCBIfam" id="TIGR00229">
    <property type="entry name" value="sensory_box"/>
    <property type="match status" value="1"/>
</dbReference>
<dbReference type="SMART" id="SM00388">
    <property type="entry name" value="HisKA"/>
    <property type="match status" value="1"/>
</dbReference>
<evidence type="ECO:0000259" key="12">
    <source>
        <dbReference type="PROSITE" id="PS50113"/>
    </source>
</evidence>
<dbReference type="Gene3D" id="6.10.340.10">
    <property type="match status" value="1"/>
</dbReference>
<keyword evidence="7" id="KW-0418">Kinase</keyword>
<organism evidence="14 15">
    <name type="scientific">Marispirochaeta aestuarii</name>
    <dbReference type="NCBI Taxonomy" id="1963862"/>
    <lineage>
        <taxon>Bacteria</taxon>
        <taxon>Pseudomonadati</taxon>
        <taxon>Spirochaetota</taxon>
        <taxon>Spirochaetia</taxon>
        <taxon>Spirochaetales</taxon>
        <taxon>Spirochaetaceae</taxon>
        <taxon>Marispirochaeta</taxon>
    </lineage>
</organism>
<keyword evidence="10" id="KW-1133">Transmembrane helix</keyword>
<dbReference type="Gene3D" id="3.30.565.10">
    <property type="entry name" value="Histidine kinase-like ATPase, C-terminal domain"/>
    <property type="match status" value="1"/>
</dbReference>
<dbReference type="PRINTS" id="PR00344">
    <property type="entry name" value="BCTRLSENSOR"/>
</dbReference>
<dbReference type="InterPro" id="IPR005467">
    <property type="entry name" value="His_kinase_dom"/>
</dbReference>
<dbReference type="SMART" id="SM00387">
    <property type="entry name" value="HATPase_c"/>
    <property type="match status" value="1"/>
</dbReference>
<keyword evidence="10" id="KW-0472">Membrane</keyword>
<evidence type="ECO:0000259" key="11">
    <source>
        <dbReference type="PROSITE" id="PS50109"/>
    </source>
</evidence>
<keyword evidence="9" id="KW-0902">Two-component regulatory system</keyword>
<evidence type="ECO:0000256" key="9">
    <source>
        <dbReference type="ARBA" id="ARBA00023012"/>
    </source>
</evidence>
<dbReference type="SUPFAM" id="SSF55785">
    <property type="entry name" value="PYP-like sensor domain (PAS domain)"/>
    <property type="match status" value="1"/>
</dbReference>
<evidence type="ECO:0000256" key="4">
    <source>
        <dbReference type="ARBA" id="ARBA00022553"/>
    </source>
</evidence>
<dbReference type="SUPFAM" id="SSF55874">
    <property type="entry name" value="ATPase domain of HSP90 chaperone/DNA topoisomerase II/histidine kinase"/>
    <property type="match status" value="1"/>
</dbReference>
<dbReference type="GO" id="GO:0016020">
    <property type="term" value="C:membrane"/>
    <property type="evidence" value="ECO:0007669"/>
    <property type="project" value="UniProtKB-SubCell"/>
</dbReference>
<dbReference type="Pfam" id="PF00672">
    <property type="entry name" value="HAMP"/>
    <property type="match status" value="1"/>
</dbReference>
<dbReference type="PROSITE" id="PS50113">
    <property type="entry name" value="PAC"/>
    <property type="match status" value="1"/>
</dbReference>
<proteinExistence type="predicted"/>
<dbReference type="InterPro" id="IPR003594">
    <property type="entry name" value="HATPase_dom"/>
</dbReference>
<evidence type="ECO:0000256" key="8">
    <source>
        <dbReference type="ARBA" id="ARBA00022840"/>
    </source>
</evidence>
<dbReference type="Gene3D" id="1.10.287.130">
    <property type="match status" value="1"/>
</dbReference>
<gene>
    <name evidence="14" type="ORF">B4O97_09805</name>
</gene>
<feature type="domain" description="Histidine kinase" evidence="11">
    <location>
        <begin position="487"/>
        <end position="697"/>
    </location>
</feature>
<dbReference type="GO" id="GO:0006355">
    <property type="term" value="P:regulation of DNA-templated transcription"/>
    <property type="evidence" value="ECO:0007669"/>
    <property type="project" value="InterPro"/>
</dbReference>
<comment type="caution">
    <text evidence="14">The sequence shown here is derived from an EMBL/GenBank/DDBJ whole genome shotgun (WGS) entry which is preliminary data.</text>
</comment>
<dbReference type="InterPro" id="IPR000700">
    <property type="entry name" value="PAS-assoc_C"/>
</dbReference>
<feature type="transmembrane region" description="Helical" evidence="10">
    <location>
        <begin position="273"/>
        <end position="293"/>
    </location>
</feature>
<dbReference type="Pfam" id="PF00512">
    <property type="entry name" value="HisKA"/>
    <property type="match status" value="1"/>
</dbReference>
<evidence type="ECO:0000256" key="10">
    <source>
        <dbReference type="SAM" id="Phobius"/>
    </source>
</evidence>
<accession>A0A1Y1RZI5</accession>
<keyword evidence="15" id="KW-1185">Reference proteome</keyword>
<dbReference type="SUPFAM" id="SSF158472">
    <property type="entry name" value="HAMP domain-like"/>
    <property type="match status" value="1"/>
</dbReference>
<evidence type="ECO:0000256" key="3">
    <source>
        <dbReference type="ARBA" id="ARBA00012438"/>
    </source>
</evidence>
<name>A0A1Y1RZI5_9SPIO</name>
<keyword evidence="8" id="KW-0067">ATP-binding</keyword>
<dbReference type="SMART" id="SM00304">
    <property type="entry name" value="HAMP"/>
    <property type="match status" value="1"/>
</dbReference>
<dbReference type="InterPro" id="IPR036890">
    <property type="entry name" value="HATPase_C_sf"/>
</dbReference>
<keyword evidence="10" id="KW-0812">Transmembrane</keyword>
<comment type="subcellular location">
    <subcellularLocation>
        <location evidence="2">Membrane</location>
    </subcellularLocation>
</comment>
<keyword evidence="5" id="KW-0808">Transferase</keyword>
<dbReference type="PROSITE" id="PS50885">
    <property type="entry name" value="HAMP"/>
    <property type="match status" value="1"/>
</dbReference>
<dbReference type="RefSeq" id="WP_083050442.1">
    <property type="nucleotide sequence ID" value="NZ_MWQY01000009.1"/>
</dbReference>
<keyword evidence="4" id="KW-0597">Phosphoprotein</keyword>
<dbReference type="STRING" id="1963862.B4O97_09805"/>
<evidence type="ECO:0000259" key="13">
    <source>
        <dbReference type="PROSITE" id="PS50885"/>
    </source>
</evidence>
<evidence type="ECO:0000256" key="5">
    <source>
        <dbReference type="ARBA" id="ARBA00022679"/>
    </source>
</evidence>
<dbReference type="PROSITE" id="PS50109">
    <property type="entry name" value="HIS_KIN"/>
    <property type="match status" value="1"/>
</dbReference>
<comment type="catalytic activity">
    <reaction evidence="1">
        <text>ATP + protein L-histidine = ADP + protein N-phospho-L-histidine.</text>
        <dbReference type="EC" id="2.7.13.3"/>
    </reaction>
</comment>
<dbReference type="CDD" id="cd00130">
    <property type="entry name" value="PAS"/>
    <property type="match status" value="1"/>
</dbReference>
<reference evidence="14 15" key="1">
    <citation type="submission" date="2017-03" db="EMBL/GenBank/DDBJ databases">
        <title>Draft Genome sequence of Marispirochaeta sp. strain JC444.</title>
        <authorList>
            <person name="Shivani Y."/>
            <person name="Subhash Y."/>
            <person name="Sasikala C."/>
            <person name="Ramana C."/>
        </authorList>
    </citation>
    <scope>NUCLEOTIDE SEQUENCE [LARGE SCALE GENOMIC DNA]</scope>
    <source>
        <strain evidence="14 15">JC444</strain>
    </source>
</reference>
<evidence type="ECO:0000256" key="6">
    <source>
        <dbReference type="ARBA" id="ARBA00022741"/>
    </source>
</evidence>
<evidence type="ECO:0000256" key="1">
    <source>
        <dbReference type="ARBA" id="ARBA00000085"/>
    </source>
</evidence>
<evidence type="ECO:0000313" key="14">
    <source>
        <dbReference type="EMBL" id="ORC35455.1"/>
    </source>
</evidence>
<keyword evidence="6" id="KW-0547">Nucleotide-binding</keyword>
<dbReference type="InterPro" id="IPR013767">
    <property type="entry name" value="PAS_fold"/>
</dbReference>
<dbReference type="Pfam" id="PF02518">
    <property type="entry name" value="HATPase_c"/>
    <property type="match status" value="1"/>
</dbReference>
<dbReference type="InterPro" id="IPR036097">
    <property type="entry name" value="HisK_dim/P_sf"/>
</dbReference>
<dbReference type="CDD" id="cd06225">
    <property type="entry name" value="HAMP"/>
    <property type="match status" value="1"/>
</dbReference>